<sequence>MNTHDRILETTLKLMRMYGIKNVTMMDIAKECGISKKTVYEHFEDKDAMVEEAIRFMTDDQQNQLQQCHNDANDAIDLLLRSVMVTESLAKTVNPILLFELEKYHPAAWKVIEEYKNTYVINSIRTNLERGIAEGLFRNDIKLEIMSRLRLLHLEGTFNPRPFPAEHFNLHEVAQQLAVHYVYGVATLKGHQILNNYLKITEEA</sequence>
<feature type="domain" description="HTH tetR-type" evidence="3">
    <location>
        <begin position="1"/>
        <end position="61"/>
    </location>
</feature>
<dbReference type="Gene3D" id="1.10.10.60">
    <property type="entry name" value="Homeodomain-like"/>
    <property type="match status" value="1"/>
</dbReference>
<evidence type="ECO:0000256" key="2">
    <source>
        <dbReference type="PROSITE-ProRule" id="PRU00335"/>
    </source>
</evidence>
<dbReference type="PANTHER" id="PTHR43479">
    <property type="entry name" value="ACREF/ENVCD OPERON REPRESSOR-RELATED"/>
    <property type="match status" value="1"/>
</dbReference>
<dbReference type="InterPro" id="IPR036271">
    <property type="entry name" value="Tet_transcr_reg_TetR-rel_C_sf"/>
</dbReference>
<proteinExistence type="predicted"/>
<dbReference type="RefSeq" id="WP_264280961.1">
    <property type="nucleotide sequence ID" value="NZ_CP107006.1"/>
</dbReference>
<dbReference type="SUPFAM" id="SSF48498">
    <property type="entry name" value="Tetracyclin repressor-like, C-terminal domain"/>
    <property type="match status" value="1"/>
</dbReference>
<dbReference type="InterPro" id="IPR001647">
    <property type="entry name" value="HTH_TetR"/>
</dbReference>
<keyword evidence="5" id="KW-1185">Reference proteome</keyword>
<evidence type="ECO:0000256" key="1">
    <source>
        <dbReference type="ARBA" id="ARBA00023125"/>
    </source>
</evidence>
<dbReference type="Proteomes" id="UP001162741">
    <property type="component" value="Chromosome"/>
</dbReference>
<dbReference type="InterPro" id="IPR050624">
    <property type="entry name" value="HTH-type_Tx_Regulator"/>
</dbReference>
<dbReference type="EMBL" id="CP107006">
    <property type="protein sequence ID" value="UYQ92751.1"/>
    <property type="molecule type" value="Genomic_DNA"/>
</dbReference>
<feature type="DNA-binding region" description="H-T-H motif" evidence="2">
    <location>
        <begin position="24"/>
        <end position="43"/>
    </location>
</feature>
<evidence type="ECO:0000313" key="4">
    <source>
        <dbReference type="EMBL" id="UYQ92751.1"/>
    </source>
</evidence>
<evidence type="ECO:0000313" key="5">
    <source>
        <dbReference type="Proteomes" id="UP001162741"/>
    </source>
</evidence>
<keyword evidence="1 2" id="KW-0238">DNA-binding</keyword>
<dbReference type="InterPro" id="IPR009057">
    <property type="entry name" value="Homeodomain-like_sf"/>
</dbReference>
<dbReference type="SUPFAM" id="SSF46689">
    <property type="entry name" value="Homeodomain-like"/>
    <property type="match status" value="1"/>
</dbReference>
<reference evidence="4" key="1">
    <citation type="submission" date="2022-10" db="EMBL/GenBank/DDBJ databases">
        <title>Chitinophaga sp. nov., isolated from soil.</title>
        <authorList>
            <person name="Jeon C.O."/>
        </authorList>
    </citation>
    <scope>NUCLEOTIDE SEQUENCE</scope>
    <source>
        <strain evidence="4">R8</strain>
    </source>
</reference>
<dbReference type="PROSITE" id="PS50977">
    <property type="entry name" value="HTH_TETR_2"/>
    <property type="match status" value="1"/>
</dbReference>
<name>A0ABY6IZD2_9BACT</name>
<dbReference type="Gene3D" id="1.10.357.10">
    <property type="entry name" value="Tetracycline Repressor, domain 2"/>
    <property type="match status" value="1"/>
</dbReference>
<evidence type="ECO:0000259" key="3">
    <source>
        <dbReference type="PROSITE" id="PS50977"/>
    </source>
</evidence>
<dbReference type="PANTHER" id="PTHR43479:SF11">
    <property type="entry name" value="ACREF_ENVCD OPERON REPRESSOR-RELATED"/>
    <property type="match status" value="1"/>
</dbReference>
<accession>A0ABY6IZD2</accession>
<dbReference type="PRINTS" id="PR00455">
    <property type="entry name" value="HTHTETR"/>
</dbReference>
<protein>
    <submittedName>
        <fullName evidence="4">TetR/AcrR family transcriptional regulator</fullName>
    </submittedName>
</protein>
<gene>
    <name evidence="4" type="ORF">MKQ68_21975</name>
</gene>
<organism evidence="4 5">
    <name type="scientific">Chitinophaga horti</name>
    <dbReference type="NCBI Taxonomy" id="2920382"/>
    <lineage>
        <taxon>Bacteria</taxon>
        <taxon>Pseudomonadati</taxon>
        <taxon>Bacteroidota</taxon>
        <taxon>Chitinophagia</taxon>
        <taxon>Chitinophagales</taxon>
        <taxon>Chitinophagaceae</taxon>
        <taxon>Chitinophaga</taxon>
    </lineage>
</organism>
<dbReference type="Pfam" id="PF00440">
    <property type="entry name" value="TetR_N"/>
    <property type="match status" value="1"/>
</dbReference>